<evidence type="ECO:0000313" key="2">
    <source>
        <dbReference type="Proteomes" id="UP001138751"/>
    </source>
</evidence>
<keyword evidence="2" id="KW-1185">Reference proteome</keyword>
<dbReference type="Proteomes" id="UP001138751">
    <property type="component" value="Unassembled WGS sequence"/>
</dbReference>
<name>A0A9X9X276_9PROT</name>
<sequence>MIPPPVPLAAPEMALWRAAFERRPDLPERDVPLLLLAVKLAARIEASADPSPEETSDFHAVWMMLRLTPLAIELERRAFALRTGDAAEAMPFTMPASVTRH</sequence>
<proteinExistence type="predicted"/>
<accession>A0A9X9X276</accession>
<reference evidence="1" key="1">
    <citation type="submission" date="2020-01" db="EMBL/GenBank/DDBJ databases">
        <authorList>
            <person name="Rat A."/>
        </authorList>
    </citation>
    <scope>NUCLEOTIDE SEQUENCE</scope>
    <source>
        <strain evidence="1">LMG 31231</strain>
    </source>
</reference>
<evidence type="ECO:0000313" key="1">
    <source>
        <dbReference type="EMBL" id="MBR0673505.1"/>
    </source>
</evidence>
<reference evidence="1" key="2">
    <citation type="journal article" date="2021" name="Syst. Appl. Microbiol.">
        <title>Roseomonas hellenica sp. nov., isolated from roots of wild-growing Alkanna tinctoria.</title>
        <authorList>
            <person name="Rat A."/>
            <person name="Naranjo H.D."/>
            <person name="Lebbe L."/>
            <person name="Cnockaert M."/>
            <person name="Krigas N."/>
            <person name="Grigoriadou K."/>
            <person name="Maloupa E."/>
            <person name="Willems A."/>
        </authorList>
    </citation>
    <scope>NUCLEOTIDE SEQUENCE</scope>
    <source>
        <strain evidence="1">LMG 31231</strain>
    </source>
</reference>
<dbReference type="EMBL" id="JAAEDM010000075">
    <property type="protein sequence ID" value="MBR0673505.1"/>
    <property type="molecule type" value="Genomic_DNA"/>
</dbReference>
<comment type="caution">
    <text evidence="1">The sequence shown here is derived from an EMBL/GenBank/DDBJ whole genome shotgun (WGS) entry which is preliminary data.</text>
</comment>
<dbReference type="RefSeq" id="WP_211863911.1">
    <property type="nucleotide sequence ID" value="NZ_JAAEDM010000075.1"/>
</dbReference>
<organism evidence="1 2">
    <name type="scientific">Neoroseomonas soli</name>
    <dbReference type="NCBI Taxonomy" id="1081025"/>
    <lineage>
        <taxon>Bacteria</taxon>
        <taxon>Pseudomonadati</taxon>
        <taxon>Pseudomonadota</taxon>
        <taxon>Alphaproteobacteria</taxon>
        <taxon>Acetobacterales</taxon>
        <taxon>Acetobacteraceae</taxon>
        <taxon>Neoroseomonas</taxon>
    </lineage>
</organism>
<dbReference type="AlphaFoldDB" id="A0A9X9X276"/>
<protein>
    <submittedName>
        <fullName evidence="1">Uncharacterized protein</fullName>
    </submittedName>
</protein>
<gene>
    <name evidence="1" type="ORF">GXW76_20205</name>
</gene>